<evidence type="ECO:0000313" key="1">
    <source>
        <dbReference type="EMBL" id="AHK20977.1"/>
    </source>
</evidence>
<proteinExistence type="predicted"/>
<dbReference type="EMBL" id="CP007230">
    <property type="protein sequence ID" value="AHK20977.1"/>
    <property type="molecule type" value="Genomic_DNA"/>
</dbReference>
<name>A0ABM5Q1K2_9GAMM</name>
<evidence type="ECO:0000313" key="2">
    <source>
        <dbReference type="Proteomes" id="UP000019439"/>
    </source>
</evidence>
<reference evidence="1 2" key="1">
    <citation type="journal article" date="2014" name="Genome Announc.">
        <title>Genome Sequence of Yersinia similis Y228T, a Member of the Yersinia pseudotuberculosis Complex.</title>
        <authorList>
            <person name="Sprague L.D."/>
            <person name="Neubauer H."/>
        </authorList>
    </citation>
    <scope>NUCLEOTIDE SEQUENCE [LARGE SCALE GENOMIC DNA]</scope>
    <source>
        <strain evidence="1 2">228</strain>
    </source>
</reference>
<organism evidence="1 2">
    <name type="scientific">Yersinia similis</name>
    <dbReference type="NCBI Taxonomy" id="367190"/>
    <lineage>
        <taxon>Bacteria</taxon>
        <taxon>Pseudomonadati</taxon>
        <taxon>Pseudomonadota</taxon>
        <taxon>Gammaproteobacteria</taxon>
        <taxon>Enterobacterales</taxon>
        <taxon>Yersiniaceae</taxon>
        <taxon>Yersinia</taxon>
    </lineage>
</organism>
<protein>
    <submittedName>
        <fullName evidence="1">Uncharacterized protein</fullName>
    </submittedName>
</protein>
<accession>A0ABM5Q1K2</accession>
<dbReference type="Proteomes" id="UP000019439">
    <property type="component" value="Chromosome"/>
</dbReference>
<sequence length="92" mass="10226">MSTSKYRCEKCNKFKQFDRSMLKVGDKVEFTKISSNGRSVRMSSVTGNIIFIDGDKVSINYRGTLCQKSLNEVNPLDAPSGLSYAMIGICIC</sequence>
<keyword evidence="2" id="KW-1185">Reference proteome</keyword>
<gene>
    <name evidence="1" type="ORF">BF17_18070</name>
</gene>